<name>A0AAJ0GM42_9PEZI</name>
<gene>
    <name evidence="1" type="ORF">B0T15DRAFT_543067</name>
</gene>
<sequence length="73" mass="8010">MRKRAAKHNVAYKKEPPPFVIYDTDSGVCEDMIICASTVDEQQTCYLGENHMGPSTILDSDFLGHVGPALLAL</sequence>
<keyword evidence="2" id="KW-1185">Reference proteome</keyword>
<evidence type="ECO:0000313" key="1">
    <source>
        <dbReference type="EMBL" id="KAK3302484.1"/>
    </source>
</evidence>
<comment type="caution">
    <text evidence="1">The sequence shown here is derived from an EMBL/GenBank/DDBJ whole genome shotgun (WGS) entry which is preliminary data.</text>
</comment>
<proteinExistence type="predicted"/>
<dbReference type="AlphaFoldDB" id="A0AAJ0GM42"/>
<organism evidence="1 2">
    <name type="scientific">Chaetomium strumarium</name>
    <dbReference type="NCBI Taxonomy" id="1170767"/>
    <lineage>
        <taxon>Eukaryota</taxon>
        <taxon>Fungi</taxon>
        <taxon>Dikarya</taxon>
        <taxon>Ascomycota</taxon>
        <taxon>Pezizomycotina</taxon>
        <taxon>Sordariomycetes</taxon>
        <taxon>Sordariomycetidae</taxon>
        <taxon>Sordariales</taxon>
        <taxon>Chaetomiaceae</taxon>
        <taxon>Chaetomium</taxon>
    </lineage>
</organism>
<dbReference type="Proteomes" id="UP001273166">
    <property type="component" value="Unassembled WGS sequence"/>
</dbReference>
<protein>
    <submittedName>
        <fullName evidence="1">Uncharacterized protein</fullName>
    </submittedName>
</protein>
<dbReference type="GeneID" id="87888785"/>
<dbReference type="EMBL" id="JAUDZG010000007">
    <property type="protein sequence ID" value="KAK3302484.1"/>
    <property type="molecule type" value="Genomic_DNA"/>
</dbReference>
<reference evidence="1" key="1">
    <citation type="journal article" date="2023" name="Mol. Phylogenet. Evol.">
        <title>Genome-scale phylogeny and comparative genomics of the fungal order Sordariales.</title>
        <authorList>
            <person name="Hensen N."/>
            <person name="Bonometti L."/>
            <person name="Westerberg I."/>
            <person name="Brannstrom I.O."/>
            <person name="Guillou S."/>
            <person name="Cros-Aarteil S."/>
            <person name="Calhoun S."/>
            <person name="Haridas S."/>
            <person name="Kuo A."/>
            <person name="Mondo S."/>
            <person name="Pangilinan J."/>
            <person name="Riley R."/>
            <person name="LaButti K."/>
            <person name="Andreopoulos B."/>
            <person name="Lipzen A."/>
            <person name="Chen C."/>
            <person name="Yan M."/>
            <person name="Daum C."/>
            <person name="Ng V."/>
            <person name="Clum A."/>
            <person name="Steindorff A."/>
            <person name="Ohm R.A."/>
            <person name="Martin F."/>
            <person name="Silar P."/>
            <person name="Natvig D.O."/>
            <person name="Lalanne C."/>
            <person name="Gautier V."/>
            <person name="Ament-Velasquez S.L."/>
            <person name="Kruys A."/>
            <person name="Hutchinson M.I."/>
            <person name="Powell A.J."/>
            <person name="Barry K."/>
            <person name="Miller A.N."/>
            <person name="Grigoriev I.V."/>
            <person name="Debuchy R."/>
            <person name="Gladieux P."/>
            <person name="Hiltunen Thoren M."/>
            <person name="Johannesson H."/>
        </authorList>
    </citation>
    <scope>NUCLEOTIDE SEQUENCE</scope>
    <source>
        <strain evidence="1">CBS 333.67</strain>
    </source>
</reference>
<reference evidence="1" key="2">
    <citation type="submission" date="2023-06" db="EMBL/GenBank/DDBJ databases">
        <authorList>
            <consortium name="Lawrence Berkeley National Laboratory"/>
            <person name="Mondo S.J."/>
            <person name="Hensen N."/>
            <person name="Bonometti L."/>
            <person name="Westerberg I."/>
            <person name="Brannstrom I.O."/>
            <person name="Guillou S."/>
            <person name="Cros-Aarteil S."/>
            <person name="Calhoun S."/>
            <person name="Haridas S."/>
            <person name="Kuo A."/>
            <person name="Pangilinan J."/>
            <person name="Riley R."/>
            <person name="Labutti K."/>
            <person name="Andreopoulos B."/>
            <person name="Lipzen A."/>
            <person name="Chen C."/>
            <person name="Yanf M."/>
            <person name="Daum C."/>
            <person name="Ng V."/>
            <person name="Clum A."/>
            <person name="Steindorff A."/>
            <person name="Ohm R."/>
            <person name="Martin F."/>
            <person name="Silar P."/>
            <person name="Natvig D."/>
            <person name="Lalanne C."/>
            <person name="Gautier V."/>
            <person name="Ament-Velasquez S.L."/>
            <person name="Kruys A."/>
            <person name="Hutchinson M.I."/>
            <person name="Powell A.J."/>
            <person name="Barry K."/>
            <person name="Miller A.N."/>
            <person name="Grigoriev I.V."/>
            <person name="Debuchy R."/>
            <person name="Gladieux P."/>
            <person name="Thoren M.H."/>
            <person name="Johannesson H."/>
        </authorList>
    </citation>
    <scope>NUCLEOTIDE SEQUENCE</scope>
    <source>
        <strain evidence="1">CBS 333.67</strain>
    </source>
</reference>
<dbReference type="RefSeq" id="XP_062718264.1">
    <property type="nucleotide sequence ID" value="XM_062869956.1"/>
</dbReference>
<accession>A0AAJ0GM42</accession>
<evidence type="ECO:0000313" key="2">
    <source>
        <dbReference type="Proteomes" id="UP001273166"/>
    </source>
</evidence>